<comment type="caution">
    <text evidence="1">The sequence shown here is derived from an EMBL/GenBank/DDBJ whole genome shotgun (WGS) entry which is preliminary data.</text>
</comment>
<dbReference type="OMA" id="NEDIRFK"/>
<keyword evidence="2" id="KW-1185">Reference proteome</keyword>
<gene>
    <name evidence="1" type="ORF">POCTA_138.1.T0680181</name>
</gene>
<name>A0A8S1VNL5_PAROT</name>
<accession>A0A8S1VNL5</accession>
<dbReference type="OrthoDB" id="300760at2759"/>
<dbReference type="EMBL" id="CAJJDP010000067">
    <property type="protein sequence ID" value="CAD8177202.1"/>
    <property type="molecule type" value="Genomic_DNA"/>
</dbReference>
<organism evidence="1 2">
    <name type="scientific">Paramecium octaurelia</name>
    <dbReference type="NCBI Taxonomy" id="43137"/>
    <lineage>
        <taxon>Eukaryota</taxon>
        <taxon>Sar</taxon>
        <taxon>Alveolata</taxon>
        <taxon>Ciliophora</taxon>
        <taxon>Intramacronucleata</taxon>
        <taxon>Oligohymenophorea</taxon>
        <taxon>Peniculida</taxon>
        <taxon>Parameciidae</taxon>
        <taxon>Paramecium</taxon>
    </lineage>
</organism>
<proteinExistence type="predicted"/>
<evidence type="ECO:0000313" key="2">
    <source>
        <dbReference type="Proteomes" id="UP000683925"/>
    </source>
</evidence>
<dbReference type="Proteomes" id="UP000683925">
    <property type="component" value="Unassembled WGS sequence"/>
</dbReference>
<reference evidence="1" key="1">
    <citation type="submission" date="2021-01" db="EMBL/GenBank/DDBJ databases">
        <authorList>
            <consortium name="Genoscope - CEA"/>
            <person name="William W."/>
        </authorList>
    </citation>
    <scope>NUCLEOTIDE SEQUENCE</scope>
</reference>
<sequence>MKLKNYNEDIRFKVRQRYATISDWMSKTIDSESVPEVKPRSHYSTANKIQPSAMISLKPKSMDTVLNRQPRLSQSQQPTILQSSKFYRKFIDPNYITRSIDYSELGDSKNNIKKKKLYQNQRVNRQFEAVFNKMKLILDSYNNRERALLQYISKLQQEIVTLKQGHNQTL</sequence>
<evidence type="ECO:0000313" key="1">
    <source>
        <dbReference type="EMBL" id="CAD8177202.1"/>
    </source>
</evidence>
<protein>
    <submittedName>
        <fullName evidence="1">Uncharacterized protein</fullName>
    </submittedName>
</protein>
<dbReference type="AlphaFoldDB" id="A0A8S1VNL5"/>